<dbReference type="Proteomes" id="UP000789901">
    <property type="component" value="Unassembled WGS sequence"/>
</dbReference>
<comment type="caution">
    <text evidence="1">The sequence shown here is derived from an EMBL/GenBank/DDBJ whole genome shotgun (WGS) entry which is preliminary data.</text>
</comment>
<evidence type="ECO:0000313" key="1">
    <source>
        <dbReference type="EMBL" id="CAG8854331.1"/>
    </source>
</evidence>
<accession>A0ABN7XHL3</accession>
<organism evidence="1 2">
    <name type="scientific">Gigaspora margarita</name>
    <dbReference type="NCBI Taxonomy" id="4874"/>
    <lineage>
        <taxon>Eukaryota</taxon>
        <taxon>Fungi</taxon>
        <taxon>Fungi incertae sedis</taxon>
        <taxon>Mucoromycota</taxon>
        <taxon>Glomeromycotina</taxon>
        <taxon>Glomeromycetes</taxon>
        <taxon>Diversisporales</taxon>
        <taxon>Gigasporaceae</taxon>
        <taxon>Gigaspora</taxon>
    </lineage>
</organism>
<reference evidence="1 2" key="1">
    <citation type="submission" date="2021-06" db="EMBL/GenBank/DDBJ databases">
        <authorList>
            <person name="Kallberg Y."/>
            <person name="Tangrot J."/>
            <person name="Rosling A."/>
        </authorList>
    </citation>
    <scope>NUCLEOTIDE SEQUENCE [LARGE SCALE GENOMIC DNA]</scope>
    <source>
        <strain evidence="1 2">120-4 pot B 10/14</strain>
    </source>
</reference>
<gene>
    <name evidence="1" type="ORF">GMARGA_LOCUS43152</name>
</gene>
<proteinExistence type="predicted"/>
<dbReference type="EMBL" id="CAJVQB010136298">
    <property type="protein sequence ID" value="CAG8854331.1"/>
    <property type="molecule type" value="Genomic_DNA"/>
</dbReference>
<keyword evidence="2" id="KW-1185">Reference proteome</keyword>
<dbReference type="PANTHER" id="PTHR31511:SF12">
    <property type="entry name" value="RHO TERMINATION FACTOR N-TERMINAL DOMAIN-CONTAINING PROTEIN"/>
    <property type="match status" value="1"/>
</dbReference>
<dbReference type="PANTHER" id="PTHR31511">
    <property type="entry name" value="PROTEIN CBG23764"/>
    <property type="match status" value="1"/>
</dbReference>
<name>A0ABN7XHL3_GIGMA</name>
<protein>
    <submittedName>
        <fullName evidence="1">17575_t:CDS:1</fullName>
    </submittedName>
</protein>
<evidence type="ECO:0000313" key="2">
    <source>
        <dbReference type="Proteomes" id="UP000789901"/>
    </source>
</evidence>
<feature type="non-terminal residue" evidence="1">
    <location>
        <position position="1"/>
    </location>
</feature>
<sequence>LLGLLDNEGKAEIFSDEEKEEIPRFRLTDVINSGAELLDAHYQAILPEWGPFKDPITTLNALRPQILEIFNDRFDLTHGFKTRICLIAKMGRNVNYLVGVFDEGDFMDNDTDQEDIKEVPFKNKALAITTKEDIPRIVDQLIWDIEKRVDIYIEEGSGWYFTCAYEVNIEMPVYEPLRANSHLPLPKGIPKRNNGIINIQNEDNRCFEWCILEDLYSAPYHRE</sequence>